<evidence type="ECO:0008006" key="3">
    <source>
        <dbReference type="Google" id="ProtNLM"/>
    </source>
</evidence>
<dbReference type="EMBL" id="JADFTS010000002">
    <property type="protein sequence ID" value="KAF9619460.1"/>
    <property type="molecule type" value="Genomic_DNA"/>
</dbReference>
<evidence type="ECO:0000313" key="2">
    <source>
        <dbReference type="Proteomes" id="UP000631114"/>
    </source>
</evidence>
<proteinExistence type="predicted"/>
<sequence length="261" mass="28989">MAASSRSSSSSHGNIIPGEVDIPCWIVENFNDSEIHAFAGYSLGNSHGLLPFELDWVTMKLVLKYWNSSSHTFQFGDSELVPTVKEFATLLGIIDQGELVRAPWDEMRSYPHSSEPHRYSSPSAVIQAPNKVIALCVYVLDKVLLFNRASETMSLIPLVTTHSLGINSNIAALVLAKTIIGLDNTTNDQPFTGSPQLLWTQPMGRPRNVLAMYPHRISFPGYPSETHIANRFRMVQSYNINWRTGGRLQVISGYEADLPIA</sequence>
<gene>
    <name evidence="1" type="ORF">IFM89_007035</name>
</gene>
<accession>A0A835II88</accession>
<name>A0A835II88_9MAGN</name>
<dbReference type="AlphaFoldDB" id="A0A835II88"/>
<reference evidence="1 2" key="1">
    <citation type="submission" date="2020-10" db="EMBL/GenBank/DDBJ databases">
        <title>The Coptis chinensis genome and diversification of protoberbering-type alkaloids.</title>
        <authorList>
            <person name="Wang B."/>
            <person name="Shu S."/>
            <person name="Song C."/>
            <person name="Liu Y."/>
        </authorList>
    </citation>
    <scope>NUCLEOTIDE SEQUENCE [LARGE SCALE GENOMIC DNA]</scope>
    <source>
        <strain evidence="1">HL-2020</strain>
        <tissue evidence="1">Leaf</tissue>
    </source>
</reference>
<dbReference type="Proteomes" id="UP000631114">
    <property type="component" value="Unassembled WGS sequence"/>
</dbReference>
<keyword evidence="2" id="KW-1185">Reference proteome</keyword>
<comment type="caution">
    <text evidence="1">The sequence shown here is derived from an EMBL/GenBank/DDBJ whole genome shotgun (WGS) entry which is preliminary data.</text>
</comment>
<protein>
    <recommendedName>
        <fullName evidence="3">Aminotransferase-like plant mobile domain-containing protein</fullName>
    </recommendedName>
</protein>
<evidence type="ECO:0000313" key="1">
    <source>
        <dbReference type="EMBL" id="KAF9619460.1"/>
    </source>
</evidence>
<organism evidence="1 2">
    <name type="scientific">Coptis chinensis</name>
    <dbReference type="NCBI Taxonomy" id="261450"/>
    <lineage>
        <taxon>Eukaryota</taxon>
        <taxon>Viridiplantae</taxon>
        <taxon>Streptophyta</taxon>
        <taxon>Embryophyta</taxon>
        <taxon>Tracheophyta</taxon>
        <taxon>Spermatophyta</taxon>
        <taxon>Magnoliopsida</taxon>
        <taxon>Ranunculales</taxon>
        <taxon>Ranunculaceae</taxon>
        <taxon>Coptidoideae</taxon>
        <taxon>Coptis</taxon>
    </lineage>
</organism>